<reference evidence="1 2" key="1">
    <citation type="journal article" date="2015" name="Int. J. Syst. Evol. Microbiol.">
        <title>Roseomonas oryzae sp. nov., isolated from paddy rhizosphere soil.</title>
        <authorList>
            <person name="Ramaprasad E.V."/>
            <person name="Sasikala Ch."/>
            <person name="Ramana Ch.V."/>
        </authorList>
    </citation>
    <scope>NUCLEOTIDE SEQUENCE [LARGE SCALE GENOMIC DNA]</scope>
    <source>
        <strain evidence="1 2">KCTC 42542</strain>
    </source>
</reference>
<dbReference type="Proteomes" id="UP000322110">
    <property type="component" value="Unassembled WGS sequence"/>
</dbReference>
<keyword evidence="2" id="KW-1185">Reference proteome</keyword>
<gene>
    <name evidence="1" type="ORF">F0Q34_14000</name>
</gene>
<name>A0A5B2TD65_9PROT</name>
<organism evidence="1 2">
    <name type="scientific">Teichococcus oryzae</name>
    <dbReference type="NCBI Taxonomy" id="1608942"/>
    <lineage>
        <taxon>Bacteria</taxon>
        <taxon>Pseudomonadati</taxon>
        <taxon>Pseudomonadota</taxon>
        <taxon>Alphaproteobacteria</taxon>
        <taxon>Acetobacterales</taxon>
        <taxon>Roseomonadaceae</taxon>
        <taxon>Roseomonas</taxon>
    </lineage>
</organism>
<comment type="caution">
    <text evidence="1">The sequence shown here is derived from an EMBL/GenBank/DDBJ whole genome shotgun (WGS) entry which is preliminary data.</text>
</comment>
<evidence type="ECO:0000313" key="2">
    <source>
        <dbReference type="Proteomes" id="UP000322110"/>
    </source>
</evidence>
<proteinExistence type="predicted"/>
<dbReference type="OrthoDB" id="4315389at2"/>
<accession>A0A5B2TD65</accession>
<sequence>MALCVVEENRCLNNIVEQCHGRVMLLARPGLNLGNCLSAQRTFADCGVMALIKKGQVQGTGGHGIQA</sequence>
<protein>
    <submittedName>
        <fullName evidence="1">Uncharacterized protein</fullName>
    </submittedName>
</protein>
<dbReference type="EMBL" id="VUKA01000007">
    <property type="protein sequence ID" value="KAA2212447.1"/>
    <property type="molecule type" value="Genomic_DNA"/>
</dbReference>
<dbReference type="RefSeq" id="WP_161600878.1">
    <property type="nucleotide sequence ID" value="NZ_VUKA01000007.1"/>
</dbReference>
<dbReference type="AlphaFoldDB" id="A0A5B2TD65"/>
<evidence type="ECO:0000313" key="1">
    <source>
        <dbReference type="EMBL" id="KAA2212447.1"/>
    </source>
</evidence>